<dbReference type="GO" id="GO:0006281">
    <property type="term" value="P:DNA repair"/>
    <property type="evidence" value="ECO:0007669"/>
    <property type="project" value="InterPro"/>
</dbReference>
<dbReference type="PROSITE" id="PS51435">
    <property type="entry name" value="AP_NUCLEASE_F1_4"/>
    <property type="match status" value="1"/>
</dbReference>
<proteinExistence type="inferred from homology"/>
<keyword evidence="3" id="KW-0378">Hydrolase</keyword>
<feature type="active site" description="Proton acceptor" evidence="5">
    <location>
        <position position="244"/>
    </location>
</feature>
<feature type="binding site" evidence="6">
    <location>
        <position position="244"/>
    </location>
    <ligand>
        <name>Mg(2+)</name>
        <dbReference type="ChEBI" id="CHEBI:18420"/>
        <label>1</label>
    </ligand>
</feature>
<keyword evidence="4 6" id="KW-0460">Magnesium</keyword>
<evidence type="ECO:0000256" key="2">
    <source>
        <dbReference type="ARBA" id="ARBA00022723"/>
    </source>
</evidence>
<evidence type="ECO:0000256" key="3">
    <source>
        <dbReference type="ARBA" id="ARBA00022801"/>
    </source>
</evidence>
<evidence type="ECO:0000256" key="4">
    <source>
        <dbReference type="ARBA" id="ARBA00022842"/>
    </source>
</evidence>
<feature type="site" description="Transition state stabilizer" evidence="7">
    <location>
        <position position="145"/>
    </location>
</feature>
<dbReference type="GO" id="GO:0008311">
    <property type="term" value="F:double-stranded DNA 3'-5' DNA exonuclease activity"/>
    <property type="evidence" value="ECO:0007669"/>
    <property type="project" value="InterPro"/>
</dbReference>
<gene>
    <name evidence="9" type="primary">xth</name>
    <name evidence="9" type="ORF">DI626_02725</name>
</gene>
<feature type="binding site" evidence="6">
    <location>
        <position position="243"/>
    </location>
    <ligand>
        <name>Mg(2+)</name>
        <dbReference type="ChEBI" id="CHEBI:18420"/>
        <label>1</label>
    </ligand>
</feature>
<comment type="caution">
    <text evidence="9">The sequence shown here is derived from an EMBL/GenBank/DDBJ whole genome shotgun (WGS) entry which is preliminary data.</text>
</comment>
<dbReference type="EMBL" id="QFNK01000032">
    <property type="protein sequence ID" value="PZO88012.1"/>
    <property type="molecule type" value="Genomic_DNA"/>
</dbReference>
<keyword evidence="2 6" id="KW-0479">Metal-binding</keyword>
<dbReference type="Gene3D" id="3.60.10.10">
    <property type="entry name" value="Endonuclease/exonuclease/phosphatase"/>
    <property type="match status" value="1"/>
</dbReference>
<protein>
    <submittedName>
        <fullName evidence="9">Exodeoxyribonuclease III</fullName>
    </submittedName>
</protein>
<dbReference type="InterPro" id="IPR036691">
    <property type="entry name" value="Endo/exonu/phosph_ase_sf"/>
</dbReference>
<dbReference type="GO" id="GO:0046872">
    <property type="term" value="F:metal ion binding"/>
    <property type="evidence" value="ECO:0007669"/>
    <property type="project" value="UniProtKB-KW"/>
</dbReference>
<feature type="active site" description="Proton donor/acceptor" evidence="5">
    <location>
        <position position="143"/>
    </location>
</feature>
<dbReference type="InterPro" id="IPR037493">
    <property type="entry name" value="ExoIII-like"/>
</dbReference>
<feature type="domain" description="Endonuclease/exonuclease/phosphatase" evidence="8">
    <location>
        <begin position="5"/>
        <end position="244"/>
    </location>
</feature>
<feature type="binding site" evidence="6">
    <location>
        <position position="143"/>
    </location>
    <ligand>
        <name>Mg(2+)</name>
        <dbReference type="ChEBI" id="CHEBI:18420"/>
        <label>1</label>
    </ligand>
</feature>
<feature type="site" description="Important for catalytic activity" evidence="7">
    <location>
        <position position="214"/>
    </location>
</feature>
<accession>A0A2W5A443</accession>
<organism evidence="9 10">
    <name type="scientific">Micavibrio aeruginosavorus</name>
    <dbReference type="NCBI Taxonomy" id="349221"/>
    <lineage>
        <taxon>Bacteria</taxon>
        <taxon>Pseudomonadati</taxon>
        <taxon>Bdellovibrionota</taxon>
        <taxon>Bdellovibrionia</taxon>
        <taxon>Bdellovibrionales</taxon>
        <taxon>Pseudobdellovibrionaceae</taxon>
        <taxon>Micavibrio</taxon>
    </lineage>
</organism>
<feature type="binding site" evidence="6">
    <location>
        <position position="145"/>
    </location>
    <ligand>
        <name>Mg(2+)</name>
        <dbReference type="ChEBI" id="CHEBI:18420"/>
        <label>1</label>
    </ligand>
</feature>
<dbReference type="PANTHER" id="PTHR43250:SF2">
    <property type="entry name" value="EXODEOXYRIBONUCLEASE III"/>
    <property type="match status" value="1"/>
</dbReference>
<dbReference type="Pfam" id="PF03372">
    <property type="entry name" value="Exo_endo_phos"/>
    <property type="match status" value="1"/>
</dbReference>
<dbReference type="NCBIfam" id="TIGR00195">
    <property type="entry name" value="exoDNase_III"/>
    <property type="match status" value="1"/>
</dbReference>
<feature type="active site" evidence="5">
    <location>
        <position position="102"/>
    </location>
</feature>
<comment type="similarity">
    <text evidence="1">Belongs to the DNA repair enzymes AP/ExoA family.</text>
</comment>
<reference evidence="9 10" key="1">
    <citation type="submission" date="2017-08" db="EMBL/GenBank/DDBJ databases">
        <title>Infants hospitalized years apart are colonized by the same room-sourced microbial strains.</title>
        <authorList>
            <person name="Brooks B."/>
            <person name="Olm M.R."/>
            <person name="Firek B.A."/>
            <person name="Baker R."/>
            <person name="Thomas B.C."/>
            <person name="Morowitz M.J."/>
            <person name="Banfield J.F."/>
        </authorList>
    </citation>
    <scope>NUCLEOTIDE SEQUENCE [LARGE SCALE GENOMIC DNA]</scope>
    <source>
        <strain evidence="9">S2_018_000_R2_104</strain>
    </source>
</reference>
<keyword evidence="6" id="KW-0464">Manganese</keyword>
<evidence type="ECO:0000256" key="6">
    <source>
        <dbReference type="PIRSR" id="PIRSR604808-2"/>
    </source>
</evidence>
<dbReference type="Proteomes" id="UP000249557">
    <property type="component" value="Unassembled WGS sequence"/>
</dbReference>
<feature type="site" description="Interaction with DNA substrate" evidence="7">
    <location>
        <position position="244"/>
    </location>
</feature>
<comment type="cofactor">
    <cofactor evidence="6">
        <name>Mg(2+)</name>
        <dbReference type="ChEBI" id="CHEBI:18420"/>
    </cofactor>
    <cofactor evidence="6">
        <name>Mn(2+)</name>
        <dbReference type="ChEBI" id="CHEBI:29035"/>
    </cofactor>
    <text evidence="6">Probably binds two magnesium or manganese ions per subunit.</text>
</comment>
<dbReference type="InterPro" id="IPR005135">
    <property type="entry name" value="Endo/exonuclease/phosphatase"/>
</dbReference>
<evidence type="ECO:0000313" key="9">
    <source>
        <dbReference type="EMBL" id="PZO88012.1"/>
    </source>
</evidence>
<sequence length="253" mass="29284">MKIAAWNVNSIKARTAHVQRWLERVKPDFLLLQELKGLEFPHEVFDGYKIHAVGQKAYNGVAILSNSSFDVILEKLPGDDADEQARYLEIAAPDGTRIINIYLPNGNPWPGEKFDYKMRWMDRLHARLKELRDQEIPFLIGGDFNVIPEARDCWDPTVWMNDALYRIETRQKFRSILNLGLTDAFRALNQNDHQYTFWDYQAGCWPKDYGIRIDHFLLSPAVTDRLASCTIDKEPRGEESPSDHTPVILTIKP</sequence>
<evidence type="ECO:0000256" key="1">
    <source>
        <dbReference type="ARBA" id="ARBA00007092"/>
    </source>
</evidence>
<dbReference type="SUPFAM" id="SSF56219">
    <property type="entry name" value="DNase I-like"/>
    <property type="match status" value="1"/>
</dbReference>
<dbReference type="NCBIfam" id="TIGR00633">
    <property type="entry name" value="xth"/>
    <property type="match status" value="1"/>
</dbReference>
<evidence type="ECO:0000256" key="7">
    <source>
        <dbReference type="PIRSR" id="PIRSR604808-3"/>
    </source>
</evidence>
<dbReference type="CDD" id="cd09086">
    <property type="entry name" value="ExoIII-like_AP-endo"/>
    <property type="match status" value="1"/>
</dbReference>
<dbReference type="PANTHER" id="PTHR43250">
    <property type="entry name" value="EXODEOXYRIBONUCLEASE III"/>
    <property type="match status" value="1"/>
</dbReference>
<evidence type="ECO:0000259" key="8">
    <source>
        <dbReference type="Pfam" id="PF03372"/>
    </source>
</evidence>
<evidence type="ECO:0000313" key="10">
    <source>
        <dbReference type="Proteomes" id="UP000249557"/>
    </source>
</evidence>
<dbReference type="AlphaFoldDB" id="A0A2W5A443"/>
<dbReference type="InterPro" id="IPR004808">
    <property type="entry name" value="AP_endonuc_1"/>
</dbReference>
<feature type="binding site" evidence="6">
    <location>
        <position position="34"/>
    </location>
    <ligand>
        <name>Mg(2+)</name>
        <dbReference type="ChEBI" id="CHEBI:18420"/>
        <label>1</label>
    </ligand>
</feature>
<name>A0A2W5A443_9BACT</name>
<feature type="binding site" evidence="6">
    <location>
        <position position="7"/>
    </location>
    <ligand>
        <name>Mg(2+)</name>
        <dbReference type="ChEBI" id="CHEBI:18420"/>
        <label>1</label>
    </ligand>
</feature>
<evidence type="ECO:0000256" key="5">
    <source>
        <dbReference type="PIRSR" id="PIRSR604808-1"/>
    </source>
</evidence>